<name>A0ABD0K3F3_9CAEN</name>
<dbReference type="PANTHER" id="PTHR23074">
    <property type="entry name" value="AAA DOMAIN-CONTAINING"/>
    <property type="match status" value="1"/>
</dbReference>
<dbReference type="Gene3D" id="3.40.50.300">
    <property type="entry name" value="P-loop containing nucleotide triphosphate hydrolases"/>
    <property type="match status" value="1"/>
</dbReference>
<comment type="caution">
    <text evidence="1">The sequence shown here is derived from an EMBL/GenBank/DDBJ whole genome shotgun (WGS) entry which is preliminary data.</text>
</comment>
<dbReference type="PANTHER" id="PTHR23074:SF19">
    <property type="entry name" value="KATANIN P60 ATPASE-CONTAINING SUBUNIT A1"/>
    <property type="match status" value="1"/>
</dbReference>
<reference evidence="1 2" key="1">
    <citation type="journal article" date="2023" name="Sci. Data">
        <title>Genome assembly of the Korean intertidal mud-creeper Batillaria attramentaria.</title>
        <authorList>
            <person name="Patra A.K."/>
            <person name="Ho P.T."/>
            <person name="Jun S."/>
            <person name="Lee S.J."/>
            <person name="Kim Y."/>
            <person name="Won Y.J."/>
        </authorList>
    </citation>
    <scope>NUCLEOTIDE SEQUENCE [LARGE SCALE GENOMIC DNA]</scope>
    <source>
        <strain evidence="1">Wonlab-2016</strain>
    </source>
</reference>
<keyword evidence="2" id="KW-1185">Reference proteome</keyword>
<gene>
    <name evidence="1" type="ORF">BaRGS_00027027</name>
</gene>
<dbReference type="Proteomes" id="UP001519460">
    <property type="component" value="Unassembled WGS sequence"/>
</dbReference>
<accession>A0ABD0K3F3</accession>
<dbReference type="InterPro" id="IPR050304">
    <property type="entry name" value="MT-severing_AAA_ATPase"/>
</dbReference>
<dbReference type="EMBL" id="JACVVK020000257">
    <property type="protein sequence ID" value="KAK7481779.1"/>
    <property type="molecule type" value="Genomic_DNA"/>
</dbReference>
<dbReference type="AlphaFoldDB" id="A0ABD0K3F3"/>
<sequence length="161" mass="18231">KPQKQSDGAPYGQLTYVVAKCQPKRKVAKLQLRPRPGQAGADRIRQELRAWIISTIQQENVEKKFYAGPSLWIQNLATQLEREILRNKPNIHWNDIAGLQDAKNLLVEAVVLPRLVPDSSWASGARGRACCWWDPRAQEKTMLAEAVATECDTTFFPHQPC</sequence>
<dbReference type="InterPro" id="IPR027417">
    <property type="entry name" value="P-loop_NTPase"/>
</dbReference>
<evidence type="ECO:0000313" key="1">
    <source>
        <dbReference type="EMBL" id="KAK7481779.1"/>
    </source>
</evidence>
<evidence type="ECO:0000313" key="2">
    <source>
        <dbReference type="Proteomes" id="UP001519460"/>
    </source>
</evidence>
<organism evidence="1 2">
    <name type="scientific">Batillaria attramentaria</name>
    <dbReference type="NCBI Taxonomy" id="370345"/>
    <lineage>
        <taxon>Eukaryota</taxon>
        <taxon>Metazoa</taxon>
        <taxon>Spiralia</taxon>
        <taxon>Lophotrochozoa</taxon>
        <taxon>Mollusca</taxon>
        <taxon>Gastropoda</taxon>
        <taxon>Caenogastropoda</taxon>
        <taxon>Sorbeoconcha</taxon>
        <taxon>Cerithioidea</taxon>
        <taxon>Batillariidae</taxon>
        <taxon>Batillaria</taxon>
    </lineage>
</organism>
<protein>
    <submittedName>
        <fullName evidence="1">Uncharacterized protein</fullName>
    </submittedName>
</protein>
<proteinExistence type="predicted"/>
<feature type="non-terminal residue" evidence="1">
    <location>
        <position position="1"/>
    </location>
</feature>